<dbReference type="KEGG" id="nwr:E3U44_12820"/>
<dbReference type="OrthoDB" id="5785125at2"/>
<reference evidence="1 2" key="1">
    <citation type="submission" date="2019-03" db="EMBL/GenBank/DDBJ databases">
        <title>The genome sequence of Nitrosococcus wardiae strain D1FHST reveals the archetypal metabolic capacity of ammonia-oxidizing Gammaproteobacteria.</title>
        <authorList>
            <person name="Wang L."/>
            <person name="Lim C.K."/>
            <person name="Hanson T.E."/>
            <person name="Dang H."/>
            <person name="Klotz M.G."/>
        </authorList>
    </citation>
    <scope>NUCLEOTIDE SEQUENCE [LARGE SCALE GENOMIC DNA]</scope>
    <source>
        <strain evidence="1 2">D1FHS</strain>
    </source>
</reference>
<dbReference type="RefSeq" id="WP_134358558.1">
    <property type="nucleotide sequence ID" value="NZ_CP038033.1"/>
</dbReference>
<accession>A0A4V1AW39</accession>
<evidence type="ECO:0000313" key="2">
    <source>
        <dbReference type="Proteomes" id="UP000294325"/>
    </source>
</evidence>
<evidence type="ECO:0008006" key="3">
    <source>
        <dbReference type="Google" id="ProtNLM"/>
    </source>
</evidence>
<protein>
    <recommendedName>
        <fullName evidence="3">NIPSNAP domain-containing protein</fullName>
    </recommendedName>
</protein>
<name>A0A4V1AW39_9GAMM</name>
<sequence length="72" mass="8577">MKQFGIRITLQSSDTMRAPHLLGEDWEAYRWYRTAEERNKAFEALQQRPPYYQRADNPNLVLTKVESECLSK</sequence>
<dbReference type="EMBL" id="CP038033">
    <property type="protein sequence ID" value="QBQ55295.1"/>
    <property type="molecule type" value="Genomic_DNA"/>
</dbReference>
<evidence type="ECO:0000313" key="1">
    <source>
        <dbReference type="EMBL" id="QBQ55295.1"/>
    </source>
</evidence>
<keyword evidence="2" id="KW-1185">Reference proteome</keyword>
<proteinExistence type="predicted"/>
<dbReference type="AlphaFoldDB" id="A0A4V1AW39"/>
<gene>
    <name evidence="1" type="ORF">E3U44_12820</name>
</gene>
<dbReference type="Proteomes" id="UP000294325">
    <property type="component" value="Chromosome"/>
</dbReference>
<organism evidence="1 2">
    <name type="scientific">Nitrosococcus wardiae</name>
    <dbReference type="NCBI Taxonomy" id="1814290"/>
    <lineage>
        <taxon>Bacteria</taxon>
        <taxon>Pseudomonadati</taxon>
        <taxon>Pseudomonadota</taxon>
        <taxon>Gammaproteobacteria</taxon>
        <taxon>Chromatiales</taxon>
        <taxon>Chromatiaceae</taxon>
        <taxon>Nitrosococcus</taxon>
    </lineage>
</organism>